<dbReference type="EMBL" id="KZ110604">
    <property type="protein sequence ID" value="OSX58457.1"/>
    <property type="molecule type" value="Genomic_DNA"/>
</dbReference>
<evidence type="ECO:0000313" key="2">
    <source>
        <dbReference type="EMBL" id="OSX58457.1"/>
    </source>
</evidence>
<proteinExistence type="predicted"/>
<feature type="region of interest" description="Disordered" evidence="1">
    <location>
        <begin position="466"/>
        <end position="489"/>
    </location>
</feature>
<accession>A0A1X6MPX1</accession>
<organism evidence="2 3">
    <name type="scientific">Postia placenta MAD-698-R-SB12</name>
    <dbReference type="NCBI Taxonomy" id="670580"/>
    <lineage>
        <taxon>Eukaryota</taxon>
        <taxon>Fungi</taxon>
        <taxon>Dikarya</taxon>
        <taxon>Basidiomycota</taxon>
        <taxon>Agaricomycotina</taxon>
        <taxon>Agaricomycetes</taxon>
        <taxon>Polyporales</taxon>
        <taxon>Adustoporiaceae</taxon>
        <taxon>Rhodonia</taxon>
    </lineage>
</organism>
<sequence length="489" mass="54465">MSIFETLNDDVLGLILLLIYPRDALHLSMTCRAAYTYALPRALSEVVLFGPTHLAAFCCFLSAKLTGRAQHLRALTIHARRPKSSDDCVVLNDTSDSDSMCRVLSHAVNLRLVAIHDAEDLALSTPALFDGLSSLSGLIDVSFYKAGIRTLEFMTKWSSRPRRVKIHTSSGSANVELLTLDRIPWDYLPRSVEALSLVDGHSLSLKLGMSPRDWPLTRSLELGGIMHIYALSLAFPNVAHLRILLGFQFVPSGIPGYVWRELDHVEYRVPEKRHLGTLITYQPAFDRLPVRRLTLERQPSRNGDSEPLLPLGGISPVVLVLYIRSEPCRLLAGEMEDLRFLQLMLVHEGQIRLEATQCHVMGFLSDTQLSYVSVFSGAPLIGLAISVNGYAINVMWELRPKPGPTHGTSHRYVTSGSVWSLLQNLKYPSTDRRSSRSQKEGGFIVNCSTPLDPDDAVGSLSVEQRTRLTSRTRDPYPAGPITKNRWGSW</sequence>
<evidence type="ECO:0000256" key="1">
    <source>
        <dbReference type="SAM" id="MobiDB-lite"/>
    </source>
</evidence>
<dbReference type="STRING" id="670580.A0A1X6MPX1"/>
<dbReference type="AlphaFoldDB" id="A0A1X6MPX1"/>
<evidence type="ECO:0000313" key="3">
    <source>
        <dbReference type="Proteomes" id="UP000194127"/>
    </source>
</evidence>
<name>A0A1X6MPX1_9APHY</name>
<protein>
    <recommendedName>
        <fullName evidence="4">F-box domain-containing protein</fullName>
    </recommendedName>
</protein>
<dbReference type="RefSeq" id="XP_024335251.1">
    <property type="nucleotide sequence ID" value="XM_024479707.1"/>
</dbReference>
<reference evidence="2 3" key="1">
    <citation type="submission" date="2017-04" db="EMBL/GenBank/DDBJ databases">
        <title>Genome Sequence of the Model Brown-Rot Fungus Postia placenta SB12.</title>
        <authorList>
            <consortium name="DOE Joint Genome Institute"/>
            <person name="Gaskell J."/>
            <person name="Kersten P."/>
            <person name="Larrondo L.F."/>
            <person name="Canessa P."/>
            <person name="Martinez D."/>
            <person name="Hibbett D."/>
            <person name="Schmoll M."/>
            <person name="Kubicek C.P."/>
            <person name="Martinez A.T."/>
            <person name="Yadav J."/>
            <person name="Master E."/>
            <person name="Magnuson J.K."/>
            <person name="James T."/>
            <person name="Yaver D."/>
            <person name="Berka R."/>
            <person name="Labutti K."/>
            <person name="Lipzen A."/>
            <person name="Aerts A."/>
            <person name="Barry K."/>
            <person name="Henrissat B."/>
            <person name="Blanchette R."/>
            <person name="Grigoriev I."/>
            <person name="Cullen D."/>
        </authorList>
    </citation>
    <scope>NUCLEOTIDE SEQUENCE [LARGE SCALE GENOMIC DNA]</scope>
    <source>
        <strain evidence="2 3">MAD-698-R-SB12</strain>
    </source>
</reference>
<dbReference type="OrthoDB" id="2785713at2759"/>
<dbReference type="Proteomes" id="UP000194127">
    <property type="component" value="Unassembled WGS sequence"/>
</dbReference>
<keyword evidence="3" id="KW-1185">Reference proteome</keyword>
<evidence type="ECO:0008006" key="4">
    <source>
        <dbReference type="Google" id="ProtNLM"/>
    </source>
</evidence>
<gene>
    <name evidence="2" type="ORF">POSPLADRAFT_1049291</name>
</gene>
<dbReference type="GeneID" id="36324657"/>